<dbReference type="GO" id="GO:0016020">
    <property type="term" value="C:membrane"/>
    <property type="evidence" value="ECO:0007669"/>
    <property type="project" value="GOC"/>
</dbReference>
<dbReference type="InterPro" id="IPR036691">
    <property type="entry name" value="Endo/exonu/phosph_ase_sf"/>
</dbReference>
<evidence type="ECO:0000313" key="2">
    <source>
        <dbReference type="EMBL" id="KAA2284002.1"/>
    </source>
</evidence>
<protein>
    <submittedName>
        <fullName evidence="2">EEP domain-containing protein</fullName>
    </submittedName>
</protein>
<evidence type="ECO:0000259" key="1">
    <source>
        <dbReference type="Pfam" id="PF03372"/>
    </source>
</evidence>
<reference evidence="2 3" key="1">
    <citation type="submission" date="2019-09" db="EMBL/GenBank/DDBJ databases">
        <title>Arenimonas chukotkensis sp. nov., a bacterium isolated from Chukotka hot spring, Arctic region, Russia.</title>
        <authorList>
            <person name="Zayulina K.S."/>
            <person name="Prokofeva M.I."/>
            <person name="Elcheninov A.G."/>
            <person name="Novikov A."/>
            <person name="Kochetkova T.V."/>
            <person name="Kublanov I.V."/>
        </authorList>
    </citation>
    <scope>NUCLEOTIDE SEQUENCE [LARGE SCALE GENOMIC DNA]</scope>
    <source>
        <strain evidence="2 3">3729k</strain>
    </source>
</reference>
<comment type="caution">
    <text evidence="2">The sequence shown here is derived from an EMBL/GenBank/DDBJ whole genome shotgun (WGS) entry which is preliminary data.</text>
</comment>
<proteinExistence type="predicted"/>
<evidence type="ECO:0000313" key="3">
    <source>
        <dbReference type="Proteomes" id="UP000322165"/>
    </source>
</evidence>
<dbReference type="AlphaFoldDB" id="A0A5B2ZA32"/>
<organism evidence="2 3">
    <name type="scientific">Arenimonas fontis</name>
    <dbReference type="NCBI Taxonomy" id="2608255"/>
    <lineage>
        <taxon>Bacteria</taxon>
        <taxon>Pseudomonadati</taxon>
        <taxon>Pseudomonadota</taxon>
        <taxon>Gammaproteobacteria</taxon>
        <taxon>Lysobacterales</taxon>
        <taxon>Lysobacteraceae</taxon>
        <taxon>Arenimonas</taxon>
    </lineage>
</organism>
<sequence length="249" mass="27676">MTAMPDRLRLLSANIQAGSSTRAYADYVTRSWAHVLPNGKRLNLDSLAELVRDFDLVGLQESDPGSLRSGFTNQADYLAETARFPYWSHQPNRRVSRIAGSGNALLSKLEPVELLDYALPGRIAGRGVLLARFGEGEQAWHLAVTHLSLGARSRQLQLSFLAELLSDYPRLVLMGDFNCDADAPEMRPLYRQTSLEPPAERIRTFPSWAPRRCLDHVLTGGFEVHDYRAVPAAGSDHLAVAVELSPRRN</sequence>
<reference evidence="2 3" key="2">
    <citation type="submission" date="2019-09" db="EMBL/GenBank/DDBJ databases">
        <authorList>
            <person name="Mazur A."/>
        </authorList>
    </citation>
    <scope>NUCLEOTIDE SEQUENCE [LARGE SCALE GENOMIC DNA]</scope>
    <source>
        <strain evidence="2 3">3729k</strain>
    </source>
</reference>
<dbReference type="RefSeq" id="WP_149861359.1">
    <property type="nucleotide sequence ID" value="NZ_VUOD01000012.1"/>
</dbReference>
<dbReference type="Proteomes" id="UP000322165">
    <property type="component" value="Unassembled WGS sequence"/>
</dbReference>
<dbReference type="PANTHER" id="PTHR14859">
    <property type="entry name" value="CALCOFLUOR WHITE HYPERSENSITIVE PROTEIN PRECURSOR"/>
    <property type="match status" value="1"/>
</dbReference>
<dbReference type="GO" id="GO:0006506">
    <property type="term" value="P:GPI anchor biosynthetic process"/>
    <property type="evidence" value="ECO:0007669"/>
    <property type="project" value="TreeGrafter"/>
</dbReference>
<dbReference type="InterPro" id="IPR005135">
    <property type="entry name" value="Endo/exonuclease/phosphatase"/>
</dbReference>
<dbReference type="GO" id="GO:0003824">
    <property type="term" value="F:catalytic activity"/>
    <property type="evidence" value="ECO:0007669"/>
    <property type="project" value="InterPro"/>
</dbReference>
<accession>A0A5B2ZA32</accession>
<dbReference type="Gene3D" id="3.60.10.10">
    <property type="entry name" value="Endonuclease/exonuclease/phosphatase"/>
    <property type="match status" value="1"/>
</dbReference>
<dbReference type="InterPro" id="IPR051916">
    <property type="entry name" value="GPI-anchor_lipid_remodeler"/>
</dbReference>
<gene>
    <name evidence="2" type="ORF">F0415_11460</name>
</gene>
<feature type="domain" description="Endonuclease/exonuclease/phosphatase" evidence="1">
    <location>
        <begin position="12"/>
        <end position="237"/>
    </location>
</feature>
<keyword evidence="3" id="KW-1185">Reference proteome</keyword>
<dbReference type="SUPFAM" id="SSF56219">
    <property type="entry name" value="DNase I-like"/>
    <property type="match status" value="1"/>
</dbReference>
<dbReference type="PANTHER" id="PTHR14859:SF15">
    <property type="entry name" value="ENDONUCLEASE_EXONUCLEASE_PHOSPHATASE DOMAIN-CONTAINING PROTEIN"/>
    <property type="match status" value="1"/>
</dbReference>
<dbReference type="Pfam" id="PF03372">
    <property type="entry name" value="Exo_endo_phos"/>
    <property type="match status" value="1"/>
</dbReference>
<name>A0A5B2ZA32_9GAMM</name>
<dbReference type="EMBL" id="VUOD01000012">
    <property type="protein sequence ID" value="KAA2284002.1"/>
    <property type="molecule type" value="Genomic_DNA"/>
</dbReference>